<name>A0A542ZNX8_RARFA</name>
<organism evidence="1 2">
    <name type="scientific">Rarobacter faecitabidus</name>
    <dbReference type="NCBI Taxonomy" id="13243"/>
    <lineage>
        <taxon>Bacteria</taxon>
        <taxon>Bacillati</taxon>
        <taxon>Actinomycetota</taxon>
        <taxon>Actinomycetes</taxon>
        <taxon>Micrococcales</taxon>
        <taxon>Rarobacteraceae</taxon>
        <taxon>Rarobacter</taxon>
    </lineage>
</organism>
<gene>
    <name evidence="1" type="ORF">FB461_1649</name>
</gene>
<dbReference type="EMBL" id="VFOS01000002">
    <property type="protein sequence ID" value="TQL62017.1"/>
    <property type="molecule type" value="Genomic_DNA"/>
</dbReference>
<comment type="caution">
    <text evidence="1">The sequence shown here is derived from an EMBL/GenBank/DDBJ whole genome shotgun (WGS) entry which is preliminary data.</text>
</comment>
<keyword evidence="2" id="KW-1185">Reference proteome</keyword>
<dbReference type="AlphaFoldDB" id="A0A542ZNX8"/>
<reference evidence="1 2" key="1">
    <citation type="submission" date="2019-06" db="EMBL/GenBank/DDBJ databases">
        <title>Sequencing the genomes of 1000 actinobacteria strains.</title>
        <authorList>
            <person name="Klenk H.-P."/>
        </authorList>
    </citation>
    <scope>NUCLEOTIDE SEQUENCE [LARGE SCALE GENOMIC DNA]</scope>
    <source>
        <strain evidence="1 2">DSM 4813</strain>
    </source>
</reference>
<evidence type="ECO:0000313" key="2">
    <source>
        <dbReference type="Proteomes" id="UP000315389"/>
    </source>
</evidence>
<dbReference type="Proteomes" id="UP000315389">
    <property type="component" value="Unassembled WGS sequence"/>
</dbReference>
<proteinExistence type="predicted"/>
<accession>A0A542ZNX8</accession>
<evidence type="ECO:0000313" key="1">
    <source>
        <dbReference type="EMBL" id="TQL62017.1"/>
    </source>
</evidence>
<protein>
    <submittedName>
        <fullName evidence="1">Uncharacterized protein</fullName>
    </submittedName>
</protein>
<sequence>MAGQSGWRVRTEAARRPRRRVCRTAPPNRSIVLYSTQTRKGKNTLVYQLIAADGRVLKTSKWKNVNFALTATPVVAGNRLVWVDGETYWSGNSGKYVWFLYSVDIKNPAAPKF</sequence>